<feature type="transmembrane region" description="Helical" evidence="1">
    <location>
        <begin position="34"/>
        <end position="60"/>
    </location>
</feature>
<dbReference type="Pfam" id="PF14209">
    <property type="entry name" value="DUF4321"/>
    <property type="match status" value="1"/>
</dbReference>
<dbReference type="Proteomes" id="UP000222564">
    <property type="component" value="Unassembled WGS sequence"/>
</dbReference>
<keyword evidence="1" id="KW-0472">Membrane</keyword>
<sequence>MAGSAIGQALAVYLPVLKNFTTIGLNNTTFNLHFLQVSFGLTMSLGPVTGLGILLGFLAYRKL</sequence>
<evidence type="ECO:0000313" key="3">
    <source>
        <dbReference type="Proteomes" id="UP000222564"/>
    </source>
</evidence>
<dbReference type="AlphaFoldDB" id="A0A2C6M6K6"/>
<proteinExistence type="predicted"/>
<evidence type="ECO:0000313" key="2">
    <source>
        <dbReference type="EMBL" id="PHJ37837.1"/>
    </source>
</evidence>
<organism evidence="2 3">
    <name type="scientific">Desulforamulus profundi</name>
    <dbReference type="NCBI Taxonomy" id="1383067"/>
    <lineage>
        <taxon>Bacteria</taxon>
        <taxon>Bacillati</taxon>
        <taxon>Bacillota</taxon>
        <taxon>Clostridia</taxon>
        <taxon>Eubacteriales</taxon>
        <taxon>Peptococcaceae</taxon>
        <taxon>Desulforamulus</taxon>
    </lineage>
</organism>
<keyword evidence="3" id="KW-1185">Reference proteome</keyword>
<evidence type="ECO:0008006" key="4">
    <source>
        <dbReference type="Google" id="ProtNLM"/>
    </source>
</evidence>
<name>A0A2C6M6K6_9FIRM</name>
<dbReference type="RefSeq" id="WP_238473175.1">
    <property type="nucleotide sequence ID" value="NZ_AWQQ01000071.1"/>
</dbReference>
<gene>
    <name evidence="2" type="ORF">P378_13525</name>
</gene>
<evidence type="ECO:0000256" key="1">
    <source>
        <dbReference type="SAM" id="Phobius"/>
    </source>
</evidence>
<protein>
    <recommendedName>
        <fullName evidence="4">DUF4321 domain-containing protein</fullName>
    </recommendedName>
</protein>
<comment type="caution">
    <text evidence="2">The sequence shown here is derived from an EMBL/GenBank/DDBJ whole genome shotgun (WGS) entry which is preliminary data.</text>
</comment>
<reference evidence="2 3" key="1">
    <citation type="submission" date="2013-09" db="EMBL/GenBank/DDBJ databases">
        <title>Biodegradation of hydrocarbons in the deep terrestrial subsurface : characterization of a microbial consortium composed of two Desulfotomaculum species originating from a deep geological formation.</title>
        <authorList>
            <person name="Aullo T."/>
            <person name="Berlendis S."/>
            <person name="Lascourreges J.-F."/>
            <person name="Dessort D."/>
            <person name="Saint-Laurent S."/>
            <person name="Schraauwers B."/>
            <person name="Mas J."/>
            <person name="Magot M."/>
            <person name="Ranchou-Peyruse A."/>
        </authorList>
    </citation>
    <scope>NUCLEOTIDE SEQUENCE [LARGE SCALE GENOMIC DNA]</scope>
    <source>
        <strain evidence="2 3">Bs107</strain>
    </source>
</reference>
<accession>A0A2C6M6K6</accession>
<keyword evidence="1" id="KW-0812">Transmembrane</keyword>
<dbReference type="EMBL" id="AWQQ01000071">
    <property type="protein sequence ID" value="PHJ37837.1"/>
    <property type="molecule type" value="Genomic_DNA"/>
</dbReference>
<keyword evidence="1" id="KW-1133">Transmembrane helix</keyword>
<dbReference type="InterPro" id="IPR025470">
    <property type="entry name" value="DUF4321"/>
</dbReference>